<comment type="caution">
    <text evidence="1">The sequence shown here is derived from an EMBL/GenBank/DDBJ whole genome shotgun (WGS) entry which is preliminary data.</text>
</comment>
<reference evidence="1" key="1">
    <citation type="journal article" date="2023" name="Mol. Ecol. Resour.">
        <title>Chromosome-level genome assembly of a triploid poplar Populus alba 'Berolinensis'.</title>
        <authorList>
            <person name="Chen S."/>
            <person name="Yu Y."/>
            <person name="Wang X."/>
            <person name="Wang S."/>
            <person name="Zhang T."/>
            <person name="Zhou Y."/>
            <person name="He R."/>
            <person name="Meng N."/>
            <person name="Wang Y."/>
            <person name="Liu W."/>
            <person name="Liu Z."/>
            <person name="Liu J."/>
            <person name="Guo Q."/>
            <person name="Huang H."/>
            <person name="Sederoff R.R."/>
            <person name="Wang G."/>
            <person name="Qu G."/>
            <person name="Chen S."/>
        </authorList>
    </citation>
    <scope>NUCLEOTIDE SEQUENCE</scope>
    <source>
        <strain evidence="1">SC-2020</strain>
    </source>
</reference>
<gene>
    <name evidence="1" type="ORF">NC653_006381</name>
</gene>
<dbReference type="EMBL" id="JAQIZT010000002">
    <property type="protein sequence ID" value="KAJ7007320.1"/>
    <property type="molecule type" value="Genomic_DNA"/>
</dbReference>
<accession>A0AAD6RE62</accession>
<organism evidence="1 2">
    <name type="scientific">Populus alba x Populus x berolinensis</name>
    <dbReference type="NCBI Taxonomy" id="444605"/>
    <lineage>
        <taxon>Eukaryota</taxon>
        <taxon>Viridiplantae</taxon>
        <taxon>Streptophyta</taxon>
        <taxon>Embryophyta</taxon>
        <taxon>Tracheophyta</taxon>
        <taxon>Spermatophyta</taxon>
        <taxon>Magnoliopsida</taxon>
        <taxon>eudicotyledons</taxon>
        <taxon>Gunneridae</taxon>
        <taxon>Pentapetalae</taxon>
        <taxon>rosids</taxon>
        <taxon>fabids</taxon>
        <taxon>Malpighiales</taxon>
        <taxon>Salicaceae</taxon>
        <taxon>Saliceae</taxon>
        <taxon>Populus</taxon>
    </lineage>
</organism>
<keyword evidence="2" id="KW-1185">Reference proteome</keyword>
<protein>
    <submittedName>
        <fullName evidence="1">Uncharacterized protein</fullName>
    </submittedName>
</protein>
<sequence>MSCEATIKAWRRIQQVIWKALTLVF</sequence>
<dbReference type="AlphaFoldDB" id="A0AAD6RE62"/>
<evidence type="ECO:0000313" key="1">
    <source>
        <dbReference type="EMBL" id="KAJ7007320.1"/>
    </source>
</evidence>
<proteinExistence type="predicted"/>
<name>A0AAD6RE62_9ROSI</name>
<dbReference type="Proteomes" id="UP001164929">
    <property type="component" value="Chromosome 2"/>
</dbReference>
<evidence type="ECO:0000313" key="2">
    <source>
        <dbReference type="Proteomes" id="UP001164929"/>
    </source>
</evidence>